<proteinExistence type="predicted"/>
<dbReference type="InterPro" id="IPR055302">
    <property type="entry name" value="F-box_dom-containing"/>
</dbReference>
<accession>A0A1W0VY93</accession>
<feature type="compositionally biased region" description="Basic and acidic residues" evidence="1">
    <location>
        <begin position="29"/>
        <end position="52"/>
    </location>
</feature>
<keyword evidence="5" id="KW-1185">Reference proteome</keyword>
<dbReference type="EMBL" id="CM000762">
    <property type="protein sequence ID" value="OQU87109.1"/>
    <property type="molecule type" value="Genomic_DNA"/>
</dbReference>
<feature type="compositionally biased region" description="Basic residues" evidence="1">
    <location>
        <begin position="87"/>
        <end position="101"/>
    </location>
</feature>
<evidence type="ECO:0000256" key="1">
    <source>
        <dbReference type="SAM" id="MobiDB-lite"/>
    </source>
</evidence>
<dbReference type="PANTHER" id="PTHR32141">
    <property type="match status" value="1"/>
</dbReference>
<feature type="region of interest" description="Disordered" evidence="1">
    <location>
        <begin position="87"/>
        <end position="117"/>
    </location>
</feature>
<dbReference type="InterPro" id="IPR055411">
    <property type="entry name" value="LRR_FXL15/At3g58940/PEG3-like"/>
</dbReference>
<dbReference type="Gramene" id="OQU87109">
    <property type="protein sequence ID" value="OQU87109"/>
    <property type="gene ID" value="SORBI_3003G207400"/>
</dbReference>
<dbReference type="PANTHER" id="PTHR32141:SF141">
    <property type="entry name" value="FBD DOMAIN-CONTAINING PROTEIN"/>
    <property type="match status" value="1"/>
</dbReference>
<evidence type="ECO:0000259" key="3">
    <source>
        <dbReference type="Pfam" id="PF24758"/>
    </source>
</evidence>
<dbReference type="eggNOG" id="ENOG502RRNF">
    <property type="taxonomic scope" value="Eukaryota"/>
</dbReference>
<organism evidence="4 5">
    <name type="scientific">Sorghum bicolor</name>
    <name type="common">Sorghum</name>
    <name type="synonym">Sorghum vulgare</name>
    <dbReference type="NCBI Taxonomy" id="4558"/>
    <lineage>
        <taxon>Eukaryota</taxon>
        <taxon>Viridiplantae</taxon>
        <taxon>Streptophyta</taxon>
        <taxon>Embryophyta</taxon>
        <taxon>Tracheophyta</taxon>
        <taxon>Spermatophyta</taxon>
        <taxon>Magnoliopsida</taxon>
        <taxon>Liliopsida</taxon>
        <taxon>Poales</taxon>
        <taxon>Poaceae</taxon>
        <taxon>PACMAD clade</taxon>
        <taxon>Panicoideae</taxon>
        <taxon>Andropogonodae</taxon>
        <taxon>Andropogoneae</taxon>
        <taxon>Sorghinae</taxon>
        <taxon>Sorghum</taxon>
    </lineage>
</organism>
<reference evidence="4 5" key="1">
    <citation type="journal article" date="2009" name="Nature">
        <title>The Sorghum bicolor genome and the diversification of grasses.</title>
        <authorList>
            <person name="Paterson A.H."/>
            <person name="Bowers J.E."/>
            <person name="Bruggmann R."/>
            <person name="Dubchak I."/>
            <person name="Grimwood J."/>
            <person name="Gundlach H."/>
            <person name="Haberer G."/>
            <person name="Hellsten U."/>
            <person name="Mitros T."/>
            <person name="Poliakov A."/>
            <person name="Schmutz J."/>
            <person name="Spannagl M."/>
            <person name="Tang H."/>
            <person name="Wang X."/>
            <person name="Wicker T."/>
            <person name="Bharti A.K."/>
            <person name="Chapman J."/>
            <person name="Feltus F.A."/>
            <person name="Gowik U."/>
            <person name="Grigoriev I.V."/>
            <person name="Lyons E."/>
            <person name="Maher C.A."/>
            <person name="Martis M."/>
            <person name="Narechania A."/>
            <person name="Otillar R.P."/>
            <person name="Penning B.W."/>
            <person name="Salamov A.A."/>
            <person name="Wang Y."/>
            <person name="Zhang L."/>
            <person name="Carpita N.C."/>
            <person name="Freeling M."/>
            <person name="Gingle A.R."/>
            <person name="Hash C.T."/>
            <person name="Keller B."/>
            <person name="Klein P."/>
            <person name="Kresovich S."/>
            <person name="McCann M.C."/>
            <person name="Ming R."/>
            <person name="Peterson D.G."/>
            <person name="Mehboob-ur-Rahman"/>
            <person name="Ware D."/>
            <person name="Westhoff P."/>
            <person name="Mayer K.F."/>
            <person name="Messing J."/>
            <person name="Rokhsar D.S."/>
        </authorList>
    </citation>
    <scope>NUCLEOTIDE SEQUENCE [LARGE SCALE GENOMIC DNA]</scope>
    <source>
        <strain evidence="5">cv. BTx623</strain>
    </source>
</reference>
<dbReference type="InterPro" id="IPR006566">
    <property type="entry name" value="FBD"/>
</dbReference>
<protein>
    <submittedName>
        <fullName evidence="4">Uncharacterized protein</fullName>
    </submittedName>
</protein>
<feature type="compositionally biased region" description="Basic residues" evidence="1">
    <location>
        <begin position="57"/>
        <end position="66"/>
    </location>
</feature>
<dbReference type="SUPFAM" id="SSF52047">
    <property type="entry name" value="RNI-like"/>
    <property type="match status" value="1"/>
</dbReference>
<dbReference type="AlphaFoldDB" id="A0A1W0VY93"/>
<evidence type="ECO:0000259" key="2">
    <source>
        <dbReference type="Pfam" id="PF08387"/>
    </source>
</evidence>
<dbReference type="InParanoid" id="A0A1W0VY93"/>
<dbReference type="Pfam" id="PF08387">
    <property type="entry name" value="FBD"/>
    <property type="match status" value="1"/>
</dbReference>
<dbReference type="OMA" id="QWASETC"/>
<sequence length="442" mass="50628">MEAFFRRPLVWLPARTVTVDGTLSAATGEPKDGEDRISALPDDLRRNPEHRLPPPRQGRRAHNRARHPLAPRLAFYAARHLRLAPRPRRRAGARCCHRPRPLRPGTQVRSTPSTSPYVSSMNTNLERLYLGCWHFPGTADLPDGTGVFPHLRELTMVHTFFEDRDLDHMLASSPVLETLALLVSFGKAKHVRLRGQRLQCVLFWESMAFDLEVVDSPLLKRLIMRCVMGVRIPKGAPELKVLGYLEPRVHELRIRNTVIKADTKVSPRTMLPSVKILALKVNLGVFKEVQMLFSFIRCFPNIETLHVESARVDEPTGKDYAEFFRELSPIECVQSHIKMVVLHEIYGDLSEVMFIKYITQRANELKKLTLVLSDKRRATVGEMMYVVKILAIPQWASETCMVLLMAPKEEEGLDFHRASDLNVKDPFLEYGQELFRFIKKGE</sequence>
<feature type="domain" description="F-box/LRR-repeat protein 15/At3g58940/PEG3-like LRR" evidence="3">
    <location>
        <begin position="123"/>
        <end position="307"/>
    </location>
</feature>
<feature type="compositionally biased region" description="Polar residues" evidence="1">
    <location>
        <begin position="107"/>
        <end position="117"/>
    </location>
</feature>
<evidence type="ECO:0000313" key="5">
    <source>
        <dbReference type="Proteomes" id="UP000000768"/>
    </source>
</evidence>
<dbReference type="Proteomes" id="UP000000768">
    <property type="component" value="Chromosome 3"/>
</dbReference>
<gene>
    <name evidence="4" type="ORF">SORBI_3003G207400</name>
</gene>
<feature type="region of interest" description="Disordered" evidence="1">
    <location>
        <begin position="23"/>
        <end position="66"/>
    </location>
</feature>
<feature type="domain" description="FBD" evidence="2">
    <location>
        <begin position="327"/>
        <end position="370"/>
    </location>
</feature>
<evidence type="ECO:0000313" key="4">
    <source>
        <dbReference type="EMBL" id="OQU87109.1"/>
    </source>
</evidence>
<dbReference type="Pfam" id="PF24758">
    <property type="entry name" value="LRR_At5g56370"/>
    <property type="match status" value="1"/>
</dbReference>
<name>A0A1W0VY93_SORBI</name>
<reference evidence="5" key="2">
    <citation type="journal article" date="2018" name="Plant J.">
        <title>The Sorghum bicolor reference genome: improved assembly, gene annotations, a transcriptome atlas, and signatures of genome organization.</title>
        <authorList>
            <person name="McCormick R.F."/>
            <person name="Truong S.K."/>
            <person name="Sreedasyam A."/>
            <person name="Jenkins J."/>
            <person name="Shu S."/>
            <person name="Sims D."/>
            <person name="Kennedy M."/>
            <person name="Amirebrahimi M."/>
            <person name="Weers B.D."/>
            <person name="McKinley B."/>
            <person name="Mattison A."/>
            <person name="Morishige D.T."/>
            <person name="Grimwood J."/>
            <person name="Schmutz J."/>
            <person name="Mullet J.E."/>
        </authorList>
    </citation>
    <scope>NUCLEOTIDE SEQUENCE [LARGE SCALE GENOMIC DNA]</scope>
    <source>
        <strain evidence="5">cv. BTx623</strain>
    </source>
</reference>